<feature type="domain" description="F-box" evidence="1">
    <location>
        <begin position="5"/>
        <end position="51"/>
    </location>
</feature>
<dbReference type="Proteomes" id="UP000663824">
    <property type="component" value="Unassembled WGS sequence"/>
</dbReference>
<evidence type="ECO:0000313" key="2">
    <source>
        <dbReference type="EMBL" id="CAF2115144.1"/>
    </source>
</evidence>
<organism evidence="2 3">
    <name type="scientific">Rotaria magnacalcarata</name>
    <dbReference type="NCBI Taxonomy" id="392030"/>
    <lineage>
        <taxon>Eukaryota</taxon>
        <taxon>Metazoa</taxon>
        <taxon>Spiralia</taxon>
        <taxon>Gnathifera</taxon>
        <taxon>Rotifera</taxon>
        <taxon>Eurotatoria</taxon>
        <taxon>Bdelloidea</taxon>
        <taxon>Philodinida</taxon>
        <taxon>Philodinidae</taxon>
        <taxon>Rotaria</taxon>
    </lineage>
</organism>
<gene>
    <name evidence="2" type="ORF">MBJ925_LOCUS24812</name>
</gene>
<dbReference type="AlphaFoldDB" id="A0A816UZJ1"/>
<dbReference type="EMBL" id="CAJNRE010012967">
    <property type="protein sequence ID" value="CAF2115144.1"/>
    <property type="molecule type" value="Genomic_DNA"/>
</dbReference>
<dbReference type="PROSITE" id="PS50181">
    <property type="entry name" value="FBOX"/>
    <property type="match status" value="1"/>
</dbReference>
<protein>
    <recommendedName>
        <fullName evidence="1">F-box domain-containing protein</fullName>
    </recommendedName>
</protein>
<name>A0A816UZJ1_9BILA</name>
<evidence type="ECO:0000259" key="1">
    <source>
        <dbReference type="PROSITE" id="PS50181"/>
    </source>
</evidence>
<reference evidence="2" key="1">
    <citation type="submission" date="2021-02" db="EMBL/GenBank/DDBJ databases">
        <authorList>
            <person name="Nowell W R."/>
        </authorList>
    </citation>
    <scope>NUCLEOTIDE SEQUENCE</scope>
</reference>
<accession>A0A816UZJ1</accession>
<proteinExistence type="predicted"/>
<sequence>MKHSTIQLDDLPDEILMMIFKNMCQVDVLYSLIDVNQRLTTIVHDPIFTNHVTLLNHLSDGSICSLTDSMLDQFCSQILPKMNHKIKCLHLESSSMERILLAANYPSLDGLSLCNITLKTIIQYFLDENALTDLFKNKILSLTFNMNVNKKDNDREHVNGIIFQRIIKIFTNLQYLNFCPSSIWYSRISLKAFTANLASTTLSELHVTVNNFDDCLCLLDGRFNQLHTLYIYVADIQSSQQTINNMGNYFN</sequence>
<dbReference type="InterPro" id="IPR001810">
    <property type="entry name" value="F-box_dom"/>
</dbReference>
<comment type="caution">
    <text evidence="2">The sequence shown here is derived from an EMBL/GenBank/DDBJ whole genome shotgun (WGS) entry which is preliminary data.</text>
</comment>
<evidence type="ECO:0000313" key="3">
    <source>
        <dbReference type="Proteomes" id="UP000663824"/>
    </source>
</evidence>